<dbReference type="PANTHER" id="PTHR31382">
    <property type="entry name" value="NA(+)/H(+) ANTIPORTER"/>
    <property type="match status" value="1"/>
</dbReference>
<dbReference type="RefSeq" id="XP_024742423.1">
    <property type="nucleotide sequence ID" value="XM_024870819.1"/>
</dbReference>
<evidence type="ECO:0000259" key="7">
    <source>
        <dbReference type="Pfam" id="PF08619"/>
    </source>
</evidence>
<dbReference type="GO" id="GO:0036376">
    <property type="term" value="P:sodium ion export across plasma membrane"/>
    <property type="evidence" value="ECO:0007669"/>
    <property type="project" value="InterPro"/>
</dbReference>
<dbReference type="GO" id="GO:0030007">
    <property type="term" value="P:intracellular potassium ion homeostasis"/>
    <property type="evidence" value="ECO:0007669"/>
    <property type="project" value="TreeGrafter"/>
</dbReference>
<keyword evidence="5" id="KW-0739">Sodium transport</keyword>
<dbReference type="OrthoDB" id="5327978at2759"/>
<dbReference type="InterPro" id="IPR004712">
    <property type="entry name" value="Na+/H+_antiporter_fungi"/>
</dbReference>
<keyword evidence="3" id="KW-0915">Sodium</keyword>
<protein>
    <recommendedName>
        <fullName evidence="7">Alkali metal cation/H+ antiporter Nha1 C-terminal domain-containing protein</fullName>
    </recommendedName>
</protein>
<dbReference type="InParanoid" id="A0A2J6TR91"/>
<keyword evidence="4" id="KW-0406">Ion transport</keyword>
<feature type="region of interest" description="Disordered" evidence="6">
    <location>
        <begin position="117"/>
        <end position="181"/>
    </location>
</feature>
<evidence type="ECO:0000256" key="3">
    <source>
        <dbReference type="ARBA" id="ARBA00023053"/>
    </source>
</evidence>
<evidence type="ECO:0000256" key="6">
    <source>
        <dbReference type="SAM" id="MobiDB-lite"/>
    </source>
</evidence>
<evidence type="ECO:0000256" key="1">
    <source>
        <dbReference type="ARBA" id="ARBA00022448"/>
    </source>
</evidence>
<evidence type="ECO:0000256" key="2">
    <source>
        <dbReference type="ARBA" id="ARBA00022449"/>
    </source>
</evidence>
<name>A0A2J6TR91_9HELO</name>
<dbReference type="AlphaFoldDB" id="A0A2J6TR91"/>
<feature type="region of interest" description="Disordered" evidence="6">
    <location>
        <begin position="361"/>
        <end position="479"/>
    </location>
</feature>
<feature type="region of interest" description="Disordered" evidence="6">
    <location>
        <begin position="235"/>
        <end position="273"/>
    </location>
</feature>
<evidence type="ECO:0000313" key="8">
    <source>
        <dbReference type="EMBL" id="PMD65519.1"/>
    </source>
</evidence>
<feature type="domain" description="Alkali metal cation/H+ antiporter Nha1 C-terminal" evidence="7">
    <location>
        <begin position="200"/>
        <end position="311"/>
    </location>
</feature>
<feature type="compositionally biased region" description="Basic residues" evidence="6">
    <location>
        <begin position="467"/>
        <end position="479"/>
    </location>
</feature>
<dbReference type="Pfam" id="PF08619">
    <property type="entry name" value="Nha1_C"/>
    <property type="match status" value="1"/>
</dbReference>
<proteinExistence type="predicted"/>
<evidence type="ECO:0000313" key="9">
    <source>
        <dbReference type="Proteomes" id="UP000235371"/>
    </source>
</evidence>
<dbReference type="GO" id="GO:0005886">
    <property type="term" value="C:plasma membrane"/>
    <property type="evidence" value="ECO:0007669"/>
    <property type="project" value="InterPro"/>
</dbReference>
<keyword evidence="9" id="KW-1185">Reference proteome</keyword>
<dbReference type="GO" id="GO:0015385">
    <property type="term" value="F:sodium:proton antiporter activity"/>
    <property type="evidence" value="ECO:0007669"/>
    <property type="project" value="InterPro"/>
</dbReference>
<evidence type="ECO:0000256" key="5">
    <source>
        <dbReference type="ARBA" id="ARBA00023201"/>
    </source>
</evidence>
<gene>
    <name evidence="8" type="ORF">K444DRAFT_181959</name>
</gene>
<organism evidence="8 9">
    <name type="scientific">Hyaloscypha bicolor E</name>
    <dbReference type="NCBI Taxonomy" id="1095630"/>
    <lineage>
        <taxon>Eukaryota</taxon>
        <taxon>Fungi</taxon>
        <taxon>Dikarya</taxon>
        <taxon>Ascomycota</taxon>
        <taxon>Pezizomycotina</taxon>
        <taxon>Leotiomycetes</taxon>
        <taxon>Helotiales</taxon>
        <taxon>Hyaloscyphaceae</taxon>
        <taxon>Hyaloscypha</taxon>
        <taxon>Hyaloscypha bicolor</taxon>
    </lineage>
</organism>
<accession>A0A2J6TR91</accession>
<evidence type="ECO:0000256" key="4">
    <source>
        <dbReference type="ARBA" id="ARBA00023065"/>
    </source>
</evidence>
<keyword evidence="1" id="KW-0813">Transport</keyword>
<dbReference type="PANTHER" id="PTHR31382:SF4">
    <property type="entry name" value="NA(+)_H(+) ANTIPORTER"/>
    <property type="match status" value="1"/>
</dbReference>
<feature type="compositionally biased region" description="Basic and acidic residues" evidence="6">
    <location>
        <begin position="262"/>
        <end position="272"/>
    </location>
</feature>
<feature type="compositionally biased region" description="Polar residues" evidence="6">
    <location>
        <begin position="412"/>
        <end position="431"/>
    </location>
</feature>
<dbReference type="InterPro" id="IPR013928">
    <property type="entry name" value="Cation/H_antiporter_C"/>
</dbReference>
<keyword evidence="2" id="KW-0050">Antiport</keyword>
<reference evidence="8 9" key="1">
    <citation type="submission" date="2016-04" db="EMBL/GenBank/DDBJ databases">
        <title>A degradative enzymes factory behind the ericoid mycorrhizal symbiosis.</title>
        <authorList>
            <consortium name="DOE Joint Genome Institute"/>
            <person name="Martino E."/>
            <person name="Morin E."/>
            <person name="Grelet G."/>
            <person name="Kuo A."/>
            <person name="Kohler A."/>
            <person name="Daghino S."/>
            <person name="Barry K."/>
            <person name="Choi C."/>
            <person name="Cichocki N."/>
            <person name="Clum A."/>
            <person name="Copeland A."/>
            <person name="Hainaut M."/>
            <person name="Haridas S."/>
            <person name="Labutti K."/>
            <person name="Lindquist E."/>
            <person name="Lipzen A."/>
            <person name="Khouja H.-R."/>
            <person name="Murat C."/>
            <person name="Ohm R."/>
            <person name="Olson A."/>
            <person name="Spatafora J."/>
            <person name="Veneault-Fourrey C."/>
            <person name="Henrissat B."/>
            <person name="Grigoriev I."/>
            <person name="Martin F."/>
            <person name="Perotto S."/>
        </authorList>
    </citation>
    <scope>NUCLEOTIDE SEQUENCE [LARGE SCALE GENOMIC DNA]</scope>
    <source>
        <strain evidence="8 9">E</strain>
    </source>
</reference>
<dbReference type="GeneID" id="36578901"/>
<dbReference type="GO" id="GO:0042391">
    <property type="term" value="P:regulation of membrane potential"/>
    <property type="evidence" value="ECO:0007669"/>
    <property type="project" value="InterPro"/>
</dbReference>
<dbReference type="GO" id="GO:0120029">
    <property type="term" value="P:proton export across plasma membrane"/>
    <property type="evidence" value="ECO:0007669"/>
    <property type="project" value="InterPro"/>
</dbReference>
<feature type="region of interest" description="Disordered" evidence="6">
    <location>
        <begin position="295"/>
        <end position="338"/>
    </location>
</feature>
<dbReference type="EMBL" id="KZ613746">
    <property type="protein sequence ID" value="PMD65519.1"/>
    <property type="molecule type" value="Genomic_DNA"/>
</dbReference>
<sequence>MLLKGVIPDIKTWREAFFFGHFGPVGVGAIFSAALISSEPGKTGIAGNLLKPTPGDPMQISLWPVVTFVVLCSSIVHGSSIPLFKFAKHINTLTITMSYTAGNEDGPGWINRLPRITTPSSSQGRTLPDTGEYPPGSLPTVGIPGALLRRQRGEDSDSNTSHTSSVIPRRRRRRKWDSGIGTGGSVSESAIYLSRAFRNQEPEKRGPVIAYQFGNTIIVEDEDGEVIKTYGLPGSASAATSNSARQTHKELSWKGFGATNGSEKDDNNDKHIRFTIGGTGRRMTKDDFLREIQALDPKARAEPLDPQAESSKQAERRPEIQTSGLPEMTGPQEENDPLASARYYPETAIEKRRRLAVLGVSAHSDTSDNDSQAPDRTGPWASGGLISPSETKEEGGLDISTNDASADAISGRSDTGQIDASNSSELSSKQSVPMVIITGTEDQTQTTWPNEGGEEAESDVSEPGKKPKDKGKKKVSFEL</sequence>
<dbReference type="STRING" id="1095630.A0A2J6TR91"/>
<dbReference type="Proteomes" id="UP000235371">
    <property type="component" value="Unassembled WGS sequence"/>
</dbReference>
<feature type="compositionally biased region" description="Polar residues" evidence="6">
    <location>
        <begin position="440"/>
        <end position="449"/>
    </location>
</feature>